<evidence type="ECO:0000313" key="2">
    <source>
        <dbReference type="EMBL" id="GBL87399.1"/>
    </source>
</evidence>
<protein>
    <submittedName>
        <fullName evidence="2">Uncharacterized protein</fullName>
    </submittedName>
</protein>
<keyword evidence="3" id="KW-1185">Reference proteome</keyword>
<evidence type="ECO:0000313" key="3">
    <source>
        <dbReference type="Proteomes" id="UP000499080"/>
    </source>
</evidence>
<comment type="caution">
    <text evidence="2">The sequence shown here is derived from an EMBL/GenBank/DDBJ whole genome shotgun (WGS) entry which is preliminary data.</text>
</comment>
<feature type="region of interest" description="Disordered" evidence="1">
    <location>
        <begin position="47"/>
        <end position="96"/>
    </location>
</feature>
<evidence type="ECO:0000256" key="1">
    <source>
        <dbReference type="SAM" id="MobiDB-lite"/>
    </source>
</evidence>
<reference evidence="2 3" key="1">
    <citation type="journal article" date="2019" name="Sci. Rep.">
        <title>Orb-weaving spider Araneus ventricosus genome elucidates the spidroin gene catalogue.</title>
        <authorList>
            <person name="Kono N."/>
            <person name="Nakamura H."/>
            <person name="Ohtoshi R."/>
            <person name="Moran D.A.P."/>
            <person name="Shinohara A."/>
            <person name="Yoshida Y."/>
            <person name="Fujiwara M."/>
            <person name="Mori M."/>
            <person name="Tomita M."/>
            <person name="Arakawa K."/>
        </authorList>
    </citation>
    <scope>NUCLEOTIDE SEQUENCE [LARGE SCALE GENOMIC DNA]</scope>
</reference>
<gene>
    <name evidence="2" type="ORF">AVEN_118344_1</name>
</gene>
<proteinExistence type="predicted"/>
<dbReference type="EMBL" id="BGPR01000053">
    <property type="protein sequence ID" value="GBL87399.1"/>
    <property type="molecule type" value="Genomic_DNA"/>
</dbReference>
<organism evidence="2 3">
    <name type="scientific">Araneus ventricosus</name>
    <name type="common">Orbweaver spider</name>
    <name type="synonym">Epeira ventricosa</name>
    <dbReference type="NCBI Taxonomy" id="182803"/>
    <lineage>
        <taxon>Eukaryota</taxon>
        <taxon>Metazoa</taxon>
        <taxon>Ecdysozoa</taxon>
        <taxon>Arthropoda</taxon>
        <taxon>Chelicerata</taxon>
        <taxon>Arachnida</taxon>
        <taxon>Araneae</taxon>
        <taxon>Araneomorphae</taxon>
        <taxon>Entelegynae</taxon>
        <taxon>Araneoidea</taxon>
        <taxon>Araneidae</taxon>
        <taxon>Araneus</taxon>
    </lineage>
</organism>
<sequence>MNDSRCNSSSTEVGVLVAITGHGPTLPEEVASNPCTTTGKNAELRMVRTLNSGETGRSSARPRPRVRSPTEYHEPVQDFQRGSSSPTPYMRADVLE</sequence>
<name>A0A4Y2B7M3_ARAVE</name>
<accession>A0A4Y2B7M3</accession>
<dbReference type="Proteomes" id="UP000499080">
    <property type="component" value="Unassembled WGS sequence"/>
</dbReference>
<dbReference type="AlphaFoldDB" id="A0A4Y2B7M3"/>